<evidence type="ECO:0000313" key="3">
    <source>
        <dbReference type="Proteomes" id="UP000004509"/>
    </source>
</evidence>
<proteinExistence type="predicted"/>
<protein>
    <submittedName>
        <fullName evidence="2">Uncharacterized protein</fullName>
    </submittedName>
</protein>
<organism evidence="2 3">
    <name type="scientific">Treponema vincentii ATCC 35580</name>
    <dbReference type="NCBI Taxonomy" id="596324"/>
    <lineage>
        <taxon>Bacteria</taxon>
        <taxon>Pseudomonadati</taxon>
        <taxon>Spirochaetota</taxon>
        <taxon>Spirochaetia</taxon>
        <taxon>Spirochaetales</taxon>
        <taxon>Treponemataceae</taxon>
        <taxon>Treponema</taxon>
    </lineage>
</organism>
<evidence type="ECO:0000313" key="2">
    <source>
        <dbReference type="EMBL" id="EEV20744.1"/>
    </source>
</evidence>
<dbReference type="Proteomes" id="UP000004509">
    <property type="component" value="Unassembled WGS sequence"/>
</dbReference>
<dbReference type="RefSeq" id="WP_006188451.1">
    <property type="nucleotide sequence ID" value="NZ_ACYH01000027.1"/>
</dbReference>
<gene>
    <name evidence="2" type="ORF">TREVI0001_1915</name>
</gene>
<dbReference type="AlphaFoldDB" id="C8PPH2"/>
<dbReference type="EMBL" id="ACYH01000027">
    <property type="protein sequence ID" value="EEV20744.1"/>
    <property type="molecule type" value="Genomic_DNA"/>
</dbReference>
<evidence type="ECO:0000256" key="1">
    <source>
        <dbReference type="SAM" id="MobiDB-lite"/>
    </source>
</evidence>
<accession>C8PPH2</accession>
<dbReference type="eggNOG" id="ENOG5031D8T">
    <property type="taxonomic scope" value="Bacteria"/>
</dbReference>
<sequence>MSYIESLKEIYKSIAPEMDYCIFAPDLDEDKWESDLNNLAPQEEPISVLCIGNATAKGLLSILSASRFLLTHEKLYMEKVKEGIKFSEILSISYHEEDKKSLFGKNKVEGFIIIKRAGGKQENLKGNYATKKIATFLNKAVSEYKKNTPSSITCKNYQNVSKITDIIKTNTNDNKESWKIVPDRTDEEINSFIIHFAKNEMKPSFAAIYKDYSGEKLYFTNDVLYCKKSDTVNKVKYEDLSNALYFEKEKKDEEGKRIFLRNIILYNKNKEVIFETSNAEKNLADIFNNIISLITGKNIKTEVSKEKDILFSLLEKWDKLFKTENLIIDPEKFKNSIDYVSEELRLNRYKTENVRLQKKLLAKTMEIIQYTTDKVMLEVGTKINEIKYTYYNQNFDARLCTSEMTDYFVRYYSDKNNKDAYLLFCFDVEDWDRLSTPCGFLRLEFKNGEMELKCEEVLAPSDAGNANLLTFTLGIAGSTSYSERNTGLEQLLSRLGKKEIAKHLFSFIERPYTLSPEEQKKQEIIEAKRLEKEAEQKRLLEEHRKAEKEARQKEDEARRREEELRRAKEETEKQKKQEEIKAKQNAALNALNDF</sequence>
<name>C8PPH2_9SPIR</name>
<reference evidence="2 3" key="1">
    <citation type="submission" date="2009-07" db="EMBL/GenBank/DDBJ databases">
        <authorList>
            <person name="Madupu R."/>
            <person name="Sebastian Y."/>
            <person name="Durkin A.S."/>
            <person name="Torralba M."/>
            <person name="Methe B."/>
            <person name="Sutton G.G."/>
            <person name="Strausberg R.L."/>
            <person name="Nelson K.E."/>
        </authorList>
    </citation>
    <scope>NUCLEOTIDE SEQUENCE [LARGE SCALE GENOMIC DNA]</scope>
    <source>
        <strain evidence="2 3">ATCC 35580</strain>
    </source>
</reference>
<comment type="caution">
    <text evidence="2">The sequence shown here is derived from an EMBL/GenBank/DDBJ whole genome shotgun (WGS) entry which is preliminary data.</text>
</comment>
<feature type="region of interest" description="Disordered" evidence="1">
    <location>
        <begin position="538"/>
        <end position="580"/>
    </location>
</feature>